<evidence type="ECO:0000256" key="1">
    <source>
        <dbReference type="SAM" id="Phobius"/>
    </source>
</evidence>
<dbReference type="RefSeq" id="WP_260795532.1">
    <property type="nucleotide sequence ID" value="NZ_CP093313.1"/>
</dbReference>
<feature type="transmembrane region" description="Helical" evidence="1">
    <location>
        <begin position="228"/>
        <end position="246"/>
    </location>
</feature>
<dbReference type="Proteomes" id="UP001059380">
    <property type="component" value="Chromosome"/>
</dbReference>
<evidence type="ECO:0000313" key="5">
    <source>
        <dbReference type="Proteomes" id="UP001059380"/>
    </source>
</evidence>
<feature type="signal peptide" evidence="2">
    <location>
        <begin position="1"/>
        <end position="30"/>
    </location>
</feature>
<dbReference type="EMBL" id="CP093313">
    <property type="protein sequence ID" value="UWZ85906.1"/>
    <property type="molecule type" value="Genomic_DNA"/>
</dbReference>
<evidence type="ECO:0000259" key="3">
    <source>
        <dbReference type="Pfam" id="PF16640"/>
    </source>
</evidence>
<gene>
    <name evidence="4" type="ORF">MOP44_08170</name>
</gene>
<feature type="domain" description="Bacterial Ig-like" evidence="3">
    <location>
        <begin position="44"/>
        <end position="123"/>
    </location>
</feature>
<dbReference type="InterPro" id="IPR032109">
    <property type="entry name" value="Big_3_5"/>
</dbReference>
<keyword evidence="1" id="KW-1133">Transmembrane helix</keyword>
<name>A0A9J7BVT6_9BACT</name>
<protein>
    <submittedName>
        <fullName evidence="4">Ig-like domain-containing protein</fullName>
    </submittedName>
</protein>
<keyword evidence="2" id="KW-0732">Signal</keyword>
<dbReference type="KEGG" id="orp:MOP44_08170"/>
<proteinExistence type="predicted"/>
<reference evidence="4" key="1">
    <citation type="submission" date="2021-04" db="EMBL/GenBank/DDBJ databases">
        <title>Phylogenetic analysis of Acidobacteriaceae.</title>
        <authorList>
            <person name="Qiu L."/>
            <person name="Zhang Q."/>
        </authorList>
    </citation>
    <scope>NUCLEOTIDE SEQUENCE</scope>
    <source>
        <strain evidence="4">DSM 25168</strain>
    </source>
</reference>
<organism evidence="4 5">
    <name type="scientific">Occallatibacter riparius</name>
    <dbReference type="NCBI Taxonomy" id="1002689"/>
    <lineage>
        <taxon>Bacteria</taxon>
        <taxon>Pseudomonadati</taxon>
        <taxon>Acidobacteriota</taxon>
        <taxon>Terriglobia</taxon>
        <taxon>Terriglobales</taxon>
        <taxon>Acidobacteriaceae</taxon>
        <taxon>Occallatibacter</taxon>
    </lineage>
</organism>
<dbReference type="InterPro" id="IPR013783">
    <property type="entry name" value="Ig-like_fold"/>
</dbReference>
<evidence type="ECO:0000313" key="4">
    <source>
        <dbReference type="EMBL" id="UWZ85906.1"/>
    </source>
</evidence>
<dbReference type="Pfam" id="PF16640">
    <property type="entry name" value="Big_3_5"/>
    <property type="match status" value="1"/>
</dbReference>
<dbReference type="Gene3D" id="2.60.40.10">
    <property type="entry name" value="Immunoglobulins"/>
    <property type="match status" value="1"/>
</dbReference>
<keyword evidence="5" id="KW-1185">Reference proteome</keyword>
<accession>A0A9J7BVT6</accession>
<keyword evidence="1" id="KW-0812">Transmembrane</keyword>
<dbReference type="AlphaFoldDB" id="A0A9J7BVT6"/>
<feature type="chain" id="PRO_5039927424" evidence="2">
    <location>
        <begin position="31"/>
        <end position="321"/>
    </location>
</feature>
<keyword evidence="1" id="KW-0472">Membrane</keyword>
<sequence>MRSILCRLARLSRFAAVGAAAGAMMLPAFAQAQQATQTSLSAETRDVNGRTQATLSVAVVGDDGQPASGAVVIQDGRKQLAGAALDAEGKAQIAVGLLPGGHDLRAVFAGDSQHQASSSEISAVSAAASATPNFTISVNPASLSLTPGQSGTVTASLKPVNASSLSAPMFVTLSCSGLPDQSSCSFTPENVEILPNATAAINSSMLITTAQGTGSLAKPAIKPDSNPVSWAVLLPGALGFAGLTFAVRRRRWMSRMSVIAFIGLVTTLGMTACAPRYNYYNHGPPHNRPTPSGSYTLKVTAQSSNGVAATTNYATLALTVK</sequence>
<evidence type="ECO:0000256" key="2">
    <source>
        <dbReference type="SAM" id="SignalP"/>
    </source>
</evidence>
<feature type="transmembrane region" description="Helical" evidence="1">
    <location>
        <begin position="258"/>
        <end position="277"/>
    </location>
</feature>